<reference evidence="2 3" key="1">
    <citation type="submission" date="2016-10" db="EMBL/GenBank/DDBJ databases">
        <authorList>
            <person name="de Groot N.N."/>
        </authorList>
    </citation>
    <scope>NUCLEOTIDE SEQUENCE [LARGE SCALE GENOMIC DNA]</scope>
    <source>
        <strain evidence="2 3">ATCC 51969</strain>
    </source>
</reference>
<accession>A0A1I2HKZ1</accession>
<organism evidence="2 3">
    <name type="scientific">Pedobacter antarcticus</name>
    <dbReference type="NCBI Taxonomy" id="34086"/>
    <lineage>
        <taxon>Bacteria</taxon>
        <taxon>Pseudomonadati</taxon>
        <taxon>Bacteroidota</taxon>
        <taxon>Sphingobacteriia</taxon>
        <taxon>Sphingobacteriales</taxon>
        <taxon>Sphingobacteriaceae</taxon>
        <taxon>Pedobacter</taxon>
    </lineage>
</organism>
<evidence type="ECO:0000313" key="3">
    <source>
        <dbReference type="Proteomes" id="UP000183129"/>
    </source>
</evidence>
<dbReference type="InterPro" id="IPR013785">
    <property type="entry name" value="Aldolase_TIM"/>
</dbReference>
<dbReference type="InterPro" id="IPR001585">
    <property type="entry name" value="TAL/FSA"/>
</dbReference>
<dbReference type="EMBL" id="FONS01000008">
    <property type="protein sequence ID" value="SFF30093.1"/>
    <property type="molecule type" value="Genomic_DNA"/>
</dbReference>
<evidence type="ECO:0000313" key="2">
    <source>
        <dbReference type="EMBL" id="SFF30093.1"/>
    </source>
</evidence>
<evidence type="ECO:0000256" key="1">
    <source>
        <dbReference type="ARBA" id="ARBA00023270"/>
    </source>
</evidence>
<dbReference type="Proteomes" id="UP000183129">
    <property type="component" value="Unassembled WGS sequence"/>
</dbReference>
<dbReference type="Gene3D" id="3.20.20.70">
    <property type="entry name" value="Aldolase class I"/>
    <property type="match status" value="1"/>
</dbReference>
<dbReference type="GO" id="GO:0005975">
    <property type="term" value="P:carbohydrate metabolic process"/>
    <property type="evidence" value="ECO:0007669"/>
    <property type="project" value="InterPro"/>
</dbReference>
<protein>
    <submittedName>
        <fullName evidence="2">Transaldolase</fullName>
    </submittedName>
</protein>
<keyword evidence="1" id="KW-0704">Schiff base</keyword>
<gene>
    <name evidence="2" type="ORF">SAMN03003324_03241</name>
</gene>
<sequence>MMMWLNYLNRRFVLSGKLKSLIEESKLEGVIFRVDELEKAMAETRDYDKLVSGLIRSGKSVHEIIMAVVISDVRRAANQFILVQSRSKGKSGYVVFGIRSEFAWFELSIVDEVRHLWKEIDRKNVIIDIPGSKESTRAISILTADAINLKVSNPVGFKRFHEILLGYVEGLEKRKAERKSLEQIHFLVSFNLRLIDELIDPVLLSIIQQSNNQSVIAIQMLGKSGIMFAAKIRQIYDDVFKSERFAILAADGARPANLMWDFSKSPEKDQNDGLSALMHQNDTSVILSMNNLSTVTQSPARNIQGETSSSTIKWNIFQLENILGVNFNHLEEQVDEITLRDFNLPSKQLYDLIRERIISTATLHWW</sequence>
<proteinExistence type="predicted"/>
<dbReference type="SUPFAM" id="SSF51569">
    <property type="entry name" value="Aldolase"/>
    <property type="match status" value="1"/>
</dbReference>
<dbReference type="AlphaFoldDB" id="A0A1I2HKZ1"/>
<dbReference type="STRING" id="34086.SAMN04488084_103278"/>
<dbReference type="Pfam" id="PF00923">
    <property type="entry name" value="TAL_FSA"/>
    <property type="match status" value="1"/>
</dbReference>
<name>A0A1I2HKZ1_9SPHI</name>